<dbReference type="InterPro" id="IPR016901">
    <property type="entry name" value="APC10/Doc1"/>
</dbReference>
<proteinExistence type="inferred from homology"/>
<dbReference type="SMART" id="SM01337">
    <property type="entry name" value="APC10"/>
    <property type="match status" value="1"/>
</dbReference>
<keyword evidence="3" id="KW-0498">Mitosis</keyword>
<dbReference type="Pfam" id="PF03256">
    <property type="entry name" value="ANAPC10"/>
    <property type="match status" value="1"/>
</dbReference>
<dbReference type="GO" id="GO:0070979">
    <property type="term" value="P:protein K11-linked ubiquitination"/>
    <property type="evidence" value="ECO:0007669"/>
    <property type="project" value="TreeGrafter"/>
</dbReference>
<dbReference type="EMBL" id="CALLCH030000017">
    <property type="protein sequence ID" value="CAI4218160.1"/>
    <property type="molecule type" value="Genomic_DNA"/>
</dbReference>
<evidence type="ECO:0000256" key="4">
    <source>
        <dbReference type="ARBA" id="ARBA00022786"/>
    </source>
</evidence>
<dbReference type="GO" id="GO:0005680">
    <property type="term" value="C:anaphase-promoting complex"/>
    <property type="evidence" value="ECO:0007669"/>
    <property type="project" value="InterPro"/>
</dbReference>
<gene>
    <name evidence="8" type="ORF">PPNO1_LOCUS7758</name>
</gene>
<keyword evidence="4" id="KW-0833">Ubl conjugation pathway</keyword>
<dbReference type="AlphaFoldDB" id="A0A9P1H8Z5"/>
<dbReference type="GO" id="GO:0051301">
    <property type="term" value="P:cell division"/>
    <property type="evidence" value="ECO:0007669"/>
    <property type="project" value="UniProtKB-KW"/>
</dbReference>
<dbReference type="Gene3D" id="2.60.120.260">
    <property type="entry name" value="Galactose-binding domain-like"/>
    <property type="match status" value="1"/>
</dbReference>
<evidence type="ECO:0000256" key="6">
    <source>
        <dbReference type="SAM" id="MobiDB-lite"/>
    </source>
</evidence>
<evidence type="ECO:0000256" key="5">
    <source>
        <dbReference type="ARBA" id="ARBA00023306"/>
    </source>
</evidence>
<feature type="domain" description="DOC" evidence="7">
    <location>
        <begin position="91"/>
        <end position="287"/>
    </location>
</feature>
<dbReference type="InterPro" id="IPR008979">
    <property type="entry name" value="Galactose-bd-like_sf"/>
</dbReference>
<keyword evidence="9" id="KW-1185">Reference proteome</keyword>
<evidence type="ECO:0000313" key="8">
    <source>
        <dbReference type="EMBL" id="CAI4218160.1"/>
    </source>
</evidence>
<accession>A0A9P1H8Z5</accession>
<dbReference type="OrthoDB" id="24948at2759"/>
<keyword evidence="5" id="KW-0131">Cell cycle</keyword>
<evidence type="ECO:0000259" key="7">
    <source>
        <dbReference type="PROSITE" id="PS51284"/>
    </source>
</evidence>
<evidence type="ECO:0000256" key="3">
    <source>
        <dbReference type="ARBA" id="ARBA00022776"/>
    </source>
</evidence>
<reference evidence="8" key="1">
    <citation type="submission" date="2022-11" db="EMBL/GenBank/DDBJ databases">
        <authorList>
            <person name="Scott C."/>
            <person name="Bruce N."/>
        </authorList>
    </citation>
    <scope>NUCLEOTIDE SEQUENCE</scope>
</reference>
<dbReference type="GO" id="GO:0031145">
    <property type="term" value="P:anaphase-promoting complex-dependent catabolic process"/>
    <property type="evidence" value="ECO:0007669"/>
    <property type="project" value="InterPro"/>
</dbReference>
<keyword evidence="2" id="KW-0132">Cell division</keyword>
<dbReference type="SUPFAM" id="SSF49785">
    <property type="entry name" value="Galactose-binding domain-like"/>
    <property type="match status" value="1"/>
</dbReference>
<evidence type="ECO:0000256" key="1">
    <source>
        <dbReference type="ARBA" id="ARBA00006762"/>
    </source>
</evidence>
<organism evidence="8 9">
    <name type="scientific">Parascedosporium putredinis</name>
    <dbReference type="NCBI Taxonomy" id="1442378"/>
    <lineage>
        <taxon>Eukaryota</taxon>
        <taxon>Fungi</taxon>
        <taxon>Dikarya</taxon>
        <taxon>Ascomycota</taxon>
        <taxon>Pezizomycotina</taxon>
        <taxon>Sordariomycetes</taxon>
        <taxon>Hypocreomycetidae</taxon>
        <taxon>Microascales</taxon>
        <taxon>Microascaceae</taxon>
        <taxon>Parascedosporium</taxon>
    </lineage>
</organism>
<sequence>MDGETPTGRLPDEYPPGVGNALAEATAMSLRAIASTTPLTCSKFQSSQLPPTSHPPHYLNSVMVEVLIPHHTSDVQKKQAIMSSDLLLALCVARPHPFTPGRPDAMDSSEMMDDNSEFIDNDTSLAYGDHDIELEGQDYVAGEYEEGDESTQEADDEVEEESDGEDEGMVGIREIRFYVDYDQDESYTPTRIVFKSGTSENNMIRFASMDLVSPKGWQKVPLEGVGGGPDGNTLFCWVLQVSVTENHQNGKDTHLRGIKIFALDTETTTAAAAAASSNGRPDFGALGEVASADAQTPAMGTRRRTGRTSLRRPDVDPETPVRPPRGGGNGEGEEGPGFMREPELR</sequence>
<comment type="similarity">
    <text evidence="1">Belongs to the APC10 family.</text>
</comment>
<evidence type="ECO:0000313" key="9">
    <source>
        <dbReference type="Proteomes" id="UP000838763"/>
    </source>
</evidence>
<protein>
    <recommendedName>
        <fullName evidence="7">DOC domain-containing protein</fullName>
    </recommendedName>
</protein>
<dbReference type="InterPro" id="IPR004939">
    <property type="entry name" value="APC_su10/DOC_dom"/>
</dbReference>
<dbReference type="Proteomes" id="UP000838763">
    <property type="component" value="Unassembled WGS sequence"/>
</dbReference>
<feature type="region of interest" description="Disordered" evidence="6">
    <location>
        <begin position="272"/>
        <end position="345"/>
    </location>
</feature>
<comment type="caution">
    <text evidence="8">The sequence shown here is derived from an EMBL/GenBank/DDBJ whole genome shotgun (WGS) entry which is preliminary data.</text>
</comment>
<name>A0A9P1H8Z5_9PEZI</name>
<dbReference type="PANTHER" id="PTHR12936">
    <property type="entry name" value="ANAPHASE-PROMOTING COMPLEX 10"/>
    <property type="match status" value="1"/>
</dbReference>
<dbReference type="PANTHER" id="PTHR12936:SF0">
    <property type="entry name" value="ANAPHASE-PROMOTING COMPLEX SUBUNIT 10"/>
    <property type="match status" value="1"/>
</dbReference>
<feature type="compositionally biased region" description="Basic residues" evidence="6">
    <location>
        <begin position="301"/>
        <end position="310"/>
    </location>
</feature>
<feature type="region of interest" description="Disordered" evidence="6">
    <location>
        <begin position="144"/>
        <end position="167"/>
    </location>
</feature>
<evidence type="ECO:0000256" key="2">
    <source>
        <dbReference type="ARBA" id="ARBA00022618"/>
    </source>
</evidence>
<dbReference type="PROSITE" id="PS51284">
    <property type="entry name" value="DOC"/>
    <property type="match status" value="1"/>
</dbReference>